<dbReference type="SUPFAM" id="SSF56645">
    <property type="entry name" value="Acyl-CoA dehydrogenase NM domain-like"/>
    <property type="match status" value="1"/>
</dbReference>
<gene>
    <name evidence="5" type="primary">ACADVL_3</name>
    <name evidence="5" type="ORF">AVEN_56946_1</name>
</gene>
<evidence type="ECO:0000313" key="5">
    <source>
        <dbReference type="EMBL" id="GBM31852.1"/>
    </source>
</evidence>
<dbReference type="Gene3D" id="1.10.540.10">
    <property type="entry name" value="Acyl-CoA dehydrogenase/oxidase, N-terminal domain"/>
    <property type="match status" value="1"/>
</dbReference>
<dbReference type="InterPro" id="IPR009100">
    <property type="entry name" value="AcylCoA_DH/oxidase_NM_dom_sf"/>
</dbReference>
<dbReference type="Pfam" id="PF02771">
    <property type="entry name" value="Acyl-CoA_dh_N"/>
    <property type="match status" value="1"/>
</dbReference>
<accession>A0A4Y2ERI2</accession>
<dbReference type="GO" id="GO:0017099">
    <property type="term" value="F:very-long-chain fatty acyl-CoA dehydrogenase activity"/>
    <property type="evidence" value="ECO:0007669"/>
    <property type="project" value="TreeGrafter"/>
</dbReference>
<feature type="domain" description="Acyl-CoA dehydrogenase/oxidase N-terminal" evidence="4">
    <location>
        <begin position="4"/>
        <end position="54"/>
    </location>
</feature>
<dbReference type="EMBL" id="BGPR01000692">
    <property type="protein sequence ID" value="GBM31852.1"/>
    <property type="molecule type" value="Genomic_DNA"/>
</dbReference>
<comment type="cofactor">
    <cofactor evidence="1">
        <name>FAD</name>
        <dbReference type="ChEBI" id="CHEBI:57692"/>
    </cofactor>
</comment>
<organism evidence="5 6">
    <name type="scientific">Araneus ventricosus</name>
    <name type="common">Orbweaver spider</name>
    <name type="synonym">Epeira ventricosa</name>
    <dbReference type="NCBI Taxonomy" id="182803"/>
    <lineage>
        <taxon>Eukaryota</taxon>
        <taxon>Metazoa</taxon>
        <taxon>Ecdysozoa</taxon>
        <taxon>Arthropoda</taxon>
        <taxon>Chelicerata</taxon>
        <taxon>Arachnida</taxon>
        <taxon>Araneae</taxon>
        <taxon>Araneomorphae</taxon>
        <taxon>Entelegynae</taxon>
        <taxon>Araneoidea</taxon>
        <taxon>Araneidae</taxon>
        <taxon>Araneus</taxon>
    </lineage>
</organism>
<dbReference type="PANTHER" id="PTHR43884">
    <property type="entry name" value="ACYL-COA DEHYDROGENASE"/>
    <property type="match status" value="1"/>
</dbReference>
<evidence type="ECO:0000256" key="2">
    <source>
        <dbReference type="ARBA" id="ARBA00022630"/>
    </source>
</evidence>
<dbReference type="Gene3D" id="2.40.110.10">
    <property type="entry name" value="Butyryl-CoA Dehydrogenase, subunit A, domain 2"/>
    <property type="match status" value="1"/>
</dbReference>
<name>A0A4Y2ERI2_ARAVE</name>
<keyword evidence="2" id="KW-0285">Flavoprotein</keyword>
<evidence type="ECO:0000259" key="4">
    <source>
        <dbReference type="Pfam" id="PF02771"/>
    </source>
</evidence>
<dbReference type="InterPro" id="IPR037069">
    <property type="entry name" value="AcylCoA_DH/ox_N_sf"/>
</dbReference>
<keyword evidence="6" id="KW-1185">Reference proteome</keyword>
<protein>
    <submittedName>
        <fullName evidence="5">Very long-chain specific acyl-CoA dehydrogenase, mitochondrial</fullName>
    </submittedName>
</protein>
<dbReference type="GO" id="GO:0000062">
    <property type="term" value="F:fatty-acyl-CoA binding"/>
    <property type="evidence" value="ECO:0007669"/>
    <property type="project" value="TreeGrafter"/>
</dbReference>
<dbReference type="OrthoDB" id="2588832at2759"/>
<proteinExistence type="predicted"/>
<evidence type="ECO:0000256" key="1">
    <source>
        <dbReference type="ARBA" id="ARBA00001974"/>
    </source>
</evidence>
<evidence type="ECO:0000313" key="6">
    <source>
        <dbReference type="Proteomes" id="UP000499080"/>
    </source>
</evidence>
<comment type="caution">
    <text evidence="5">The sequence shown here is derived from an EMBL/GenBank/DDBJ whole genome shotgun (WGS) entry which is preliminary data.</text>
</comment>
<dbReference type="InterPro" id="IPR013786">
    <property type="entry name" value="AcylCoA_DH/ox_N"/>
</dbReference>
<dbReference type="GO" id="GO:0050660">
    <property type="term" value="F:flavin adenine dinucleotide binding"/>
    <property type="evidence" value="ECO:0007669"/>
    <property type="project" value="InterPro"/>
</dbReference>
<dbReference type="Proteomes" id="UP000499080">
    <property type="component" value="Unassembled WGS sequence"/>
</dbReference>
<keyword evidence="3" id="KW-0274">FAD</keyword>
<reference evidence="5 6" key="1">
    <citation type="journal article" date="2019" name="Sci. Rep.">
        <title>Orb-weaving spider Araneus ventricosus genome elucidates the spidroin gene catalogue.</title>
        <authorList>
            <person name="Kono N."/>
            <person name="Nakamura H."/>
            <person name="Ohtoshi R."/>
            <person name="Moran D.A.P."/>
            <person name="Shinohara A."/>
            <person name="Yoshida Y."/>
            <person name="Fujiwara M."/>
            <person name="Mori M."/>
            <person name="Tomita M."/>
            <person name="Arakawa K."/>
        </authorList>
    </citation>
    <scope>NUCLEOTIDE SEQUENCE [LARGE SCALE GENOMIC DNA]</scope>
</reference>
<dbReference type="PANTHER" id="PTHR43884:SF11">
    <property type="entry name" value="VERY LONG-CHAIN SPECIFIC ACYL-COA DEHYDROGENASE, MITOCHONDRIAL"/>
    <property type="match status" value="1"/>
</dbReference>
<sequence>MNNTQYERIAELVWRHDLSLGITIGAHQSIGFKGILLFGNKEQKQRYLPDLEKGKKLAAYCVTEPGCGSDPRVNRHNHLIKALYRGTSLYTADTNPIESLILSAAQLCRDYFNYH</sequence>
<dbReference type="InterPro" id="IPR046373">
    <property type="entry name" value="Acyl-CoA_Oxase/DH_mid-dom_sf"/>
</dbReference>
<evidence type="ECO:0000256" key="3">
    <source>
        <dbReference type="ARBA" id="ARBA00022827"/>
    </source>
</evidence>
<dbReference type="AlphaFoldDB" id="A0A4Y2ERI2"/>